<keyword evidence="3 9" id="KW-0812">Transmembrane</keyword>
<feature type="transmembrane region" description="Helical" evidence="9">
    <location>
        <begin position="228"/>
        <end position="246"/>
    </location>
</feature>
<protein>
    <recommendedName>
        <fullName evidence="12">Protein YIPF</fullName>
    </recommendedName>
</protein>
<reference evidence="10" key="1">
    <citation type="journal article" date="2022" name="bioRxiv">
        <title>Genomics of Preaxostyla Flagellates Illuminates Evolutionary Transitions and the Path Towards Mitochondrial Loss.</title>
        <authorList>
            <person name="Novak L.V.F."/>
            <person name="Treitli S.C."/>
            <person name="Pyrih J."/>
            <person name="Halakuc P."/>
            <person name="Pipaliya S.V."/>
            <person name="Vacek V."/>
            <person name="Brzon O."/>
            <person name="Soukal P."/>
            <person name="Eme L."/>
            <person name="Dacks J.B."/>
            <person name="Karnkowska A."/>
            <person name="Elias M."/>
            <person name="Hampl V."/>
        </authorList>
    </citation>
    <scope>NUCLEOTIDE SEQUENCE</scope>
    <source>
        <strain evidence="10">RCP-MX</strain>
    </source>
</reference>
<feature type="transmembrane region" description="Helical" evidence="9">
    <location>
        <begin position="193"/>
        <end position="216"/>
    </location>
</feature>
<dbReference type="Proteomes" id="UP001141327">
    <property type="component" value="Unassembled WGS sequence"/>
</dbReference>
<evidence type="ECO:0000313" key="11">
    <source>
        <dbReference type="Proteomes" id="UP001141327"/>
    </source>
</evidence>
<evidence type="ECO:0000256" key="5">
    <source>
        <dbReference type="ARBA" id="ARBA00023034"/>
    </source>
</evidence>
<dbReference type="InterPro" id="IPR045231">
    <property type="entry name" value="Yip1/4-like"/>
</dbReference>
<evidence type="ECO:0000256" key="7">
    <source>
        <dbReference type="ARBA" id="ARBA00024188"/>
    </source>
</evidence>
<feature type="transmembrane region" description="Helical" evidence="9">
    <location>
        <begin position="161"/>
        <end position="181"/>
    </location>
</feature>
<comment type="similarity">
    <text evidence="2">Belongs to the YIP1 family.</text>
</comment>
<keyword evidence="5" id="KW-0333">Golgi apparatus</keyword>
<evidence type="ECO:0000256" key="9">
    <source>
        <dbReference type="SAM" id="Phobius"/>
    </source>
</evidence>
<evidence type="ECO:0000256" key="1">
    <source>
        <dbReference type="ARBA" id="ARBA00004653"/>
    </source>
</evidence>
<evidence type="ECO:0000256" key="6">
    <source>
        <dbReference type="ARBA" id="ARBA00023136"/>
    </source>
</evidence>
<keyword evidence="11" id="KW-1185">Reference proteome</keyword>
<proteinExistence type="inferred from homology"/>
<dbReference type="PANTHER" id="PTHR21236:SF7">
    <property type="entry name" value="PROTEIN YIPF4"/>
    <property type="match status" value="1"/>
</dbReference>
<evidence type="ECO:0000256" key="8">
    <source>
        <dbReference type="SAM" id="MobiDB-lite"/>
    </source>
</evidence>
<keyword evidence="4 9" id="KW-1133">Transmembrane helix</keyword>
<evidence type="ECO:0000256" key="3">
    <source>
        <dbReference type="ARBA" id="ARBA00022692"/>
    </source>
</evidence>
<feature type="transmembrane region" description="Helical" evidence="9">
    <location>
        <begin position="258"/>
        <end position="275"/>
    </location>
</feature>
<feature type="transmembrane region" description="Helical" evidence="9">
    <location>
        <begin position="136"/>
        <end position="155"/>
    </location>
</feature>
<accession>A0ABQ8UHK8</accession>
<feature type="compositionally biased region" description="Pro residues" evidence="8">
    <location>
        <begin position="12"/>
        <end position="22"/>
    </location>
</feature>
<feature type="region of interest" description="Disordered" evidence="8">
    <location>
        <begin position="1"/>
        <end position="23"/>
    </location>
</feature>
<comment type="subcellular location">
    <subcellularLocation>
        <location evidence="1">Golgi apparatus membrane</location>
        <topology evidence="1">Multi-pass membrane protein</topology>
    </subcellularLocation>
    <subcellularLocation>
        <location evidence="7">Golgi apparatus</location>
        <location evidence="7">cis-Golgi network membrane</location>
    </subcellularLocation>
</comment>
<dbReference type="EMBL" id="JAPMOS010000052">
    <property type="protein sequence ID" value="KAJ4457187.1"/>
    <property type="molecule type" value="Genomic_DNA"/>
</dbReference>
<feature type="compositionally biased region" description="Low complexity" evidence="8">
    <location>
        <begin position="1"/>
        <end position="11"/>
    </location>
</feature>
<evidence type="ECO:0000313" key="10">
    <source>
        <dbReference type="EMBL" id="KAJ4457187.1"/>
    </source>
</evidence>
<keyword evidence="6 9" id="KW-0472">Membrane</keyword>
<evidence type="ECO:0000256" key="4">
    <source>
        <dbReference type="ARBA" id="ARBA00022989"/>
    </source>
</evidence>
<organism evidence="10 11">
    <name type="scientific">Paratrimastix pyriformis</name>
    <dbReference type="NCBI Taxonomy" id="342808"/>
    <lineage>
        <taxon>Eukaryota</taxon>
        <taxon>Metamonada</taxon>
        <taxon>Preaxostyla</taxon>
        <taxon>Paratrimastigidae</taxon>
        <taxon>Paratrimastix</taxon>
    </lineage>
</organism>
<comment type="caution">
    <text evidence="10">The sequence shown here is derived from an EMBL/GenBank/DDBJ whole genome shotgun (WGS) entry which is preliminary data.</text>
</comment>
<evidence type="ECO:0008006" key="12">
    <source>
        <dbReference type="Google" id="ProtNLM"/>
    </source>
</evidence>
<gene>
    <name evidence="10" type="ORF">PAPYR_7351</name>
</gene>
<dbReference type="PANTHER" id="PTHR21236">
    <property type="entry name" value="GOLGI MEMBRANE PROTEIN YIP1"/>
    <property type="match status" value="1"/>
</dbReference>
<sequence length="276" mass="29564">MAEPTPSSGPSLPVPPVTPVNPPQLAFTVTSPNAPQTDEFTGTIATDVPAKSIPRPVVPPLVSPNSFLGALQSPNTWVKGLMEEENSNNDDIDYSKSLVEELDIHPAEIIQKVKCIILPYKIDPAVFTGGSSQNDFWGPFSVVLLYAVLLVWGQFKVLGWVIMLWLLGSAMIHFIARSLGAGPEISYSQVVQVLGYSCISLCCTVLLTGVTSLVTGGSVVSGNSSGNILGWVVRLAGTVWASMGAARVLCVGFEGKRWLMLAYPIGLLFLFLLLLY</sequence>
<evidence type="ECO:0000256" key="2">
    <source>
        <dbReference type="ARBA" id="ARBA00010596"/>
    </source>
</evidence>
<name>A0ABQ8UHK8_9EUKA</name>